<feature type="region of interest" description="Disordered" evidence="5">
    <location>
        <begin position="1"/>
        <end position="34"/>
    </location>
</feature>
<gene>
    <name evidence="7" type="ORF">SPPG_05069</name>
</gene>
<evidence type="ECO:0000259" key="6">
    <source>
        <dbReference type="Pfam" id="PF10075"/>
    </source>
</evidence>
<organism evidence="7 8">
    <name type="scientific">Spizellomyces punctatus (strain DAOM BR117)</name>
    <dbReference type="NCBI Taxonomy" id="645134"/>
    <lineage>
        <taxon>Eukaryota</taxon>
        <taxon>Fungi</taxon>
        <taxon>Fungi incertae sedis</taxon>
        <taxon>Chytridiomycota</taxon>
        <taxon>Chytridiomycota incertae sedis</taxon>
        <taxon>Chytridiomycetes</taxon>
        <taxon>Spizellomycetales</taxon>
        <taxon>Spizellomycetaceae</taxon>
        <taxon>Spizellomyces</taxon>
    </lineage>
</organism>
<dbReference type="InterPro" id="IPR036390">
    <property type="entry name" value="WH_DNA-bd_sf"/>
</dbReference>
<dbReference type="PANTHER" id="PTHR13022:SF0">
    <property type="entry name" value="EUKARYOTIC TRANSLATION INITIATION FACTOR 3 SUBUNIT K"/>
    <property type="match status" value="1"/>
</dbReference>
<dbReference type="eggNOG" id="KOG3252">
    <property type="taxonomic scope" value="Eukaryota"/>
</dbReference>
<dbReference type="InParanoid" id="A0A0L0HFJ8"/>
<evidence type="ECO:0000256" key="2">
    <source>
        <dbReference type="ARBA" id="ARBA00022540"/>
    </source>
</evidence>
<keyword evidence="2 4" id="KW-0396">Initiation factor</keyword>
<evidence type="ECO:0000256" key="4">
    <source>
        <dbReference type="HAMAP-Rule" id="MF_03010"/>
    </source>
</evidence>
<dbReference type="GO" id="GO:0016282">
    <property type="term" value="C:eukaryotic 43S preinitiation complex"/>
    <property type="evidence" value="ECO:0007669"/>
    <property type="project" value="UniProtKB-UniRule"/>
</dbReference>
<dbReference type="GO" id="GO:0003723">
    <property type="term" value="F:RNA binding"/>
    <property type="evidence" value="ECO:0007669"/>
    <property type="project" value="UniProtKB-UniRule"/>
</dbReference>
<proteinExistence type="inferred from homology"/>
<feature type="domain" description="CSN8/PSMD8/EIF3K" evidence="6">
    <location>
        <begin position="88"/>
        <end position="217"/>
    </location>
</feature>
<dbReference type="RefSeq" id="XP_016607729.1">
    <property type="nucleotide sequence ID" value="XM_016753304.1"/>
</dbReference>
<accession>A0A0L0HFJ8</accession>
<dbReference type="InterPro" id="IPR016024">
    <property type="entry name" value="ARM-type_fold"/>
</dbReference>
<dbReference type="InterPro" id="IPR033464">
    <property type="entry name" value="CSN8_PSD8_EIF3K"/>
</dbReference>
<dbReference type="GO" id="GO:0005852">
    <property type="term" value="C:eukaryotic translation initiation factor 3 complex"/>
    <property type="evidence" value="ECO:0007669"/>
    <property type="project" value="UniProtKB-UniRule"/>
</dbReference>
<dbReference type="GO" id="GO:0043022">
    <property type="term" value="F:ribosome binding"/>
    <property type="evidence" value="ECO:0007669"/>
    <property type="project" value="InterPro"/>
</dbReference>
<dbReference type="InterPro" id="IPR009374">
    <property type="entry name" value="eIF3k"/>
</dbReference>
<dbReference type="SUPFAM" id="SSF48371">
    <property type="entry name" value="ARM repeat"/>
    <property type="match status" value="1"/>
</dbReference>
<dbReference type="GO" id="GO:0003743">
    <property type="term" value="F:translation initiation factor activity"/>
    <property type="evidence" value="ECO:0007669"/>
    <property type="project" value="UniProtKB-UniRule"/>
</dbReference>
<evidence type="ECO:0000256" key="3">
    <source>
        <dbReference type="ARBA" id="ARBA00022917"/>
    </source>
</evidence>
<dbReference type="VEuPathDB" id="FungiDB:SPPG_05069"/>
<dbReference type="GO" id="GO:0006446">
    <property type="term" value="P:regulation of translational initiation"/>
    <property type="evidence" value="ECO:0007669"/>
    <property type="project" value="InterPro"/>
</dbReference>
<evidence type="ECO:0000313" key="8">
    <source>
        <dbReference type="Proteomes" id="UP000053201"/>
    </source>
</evidence>
<dbReference type="EMBL" id="KQ257457">
    <property type="protein sequence ID" value="KNC99689.1"/>
    <property type="molecule type" value="Genomic_DNA"/>
</dbReference>
<dbReference type="GeneID" id="27688480"/>
<dbReference type="SUPFAM" id="SSF46785">
    <property type="entry name" value="Winged helix' DNA-binding domain"/>
    <property type="match status" value="1"/>
</dbReference>
<evidence type="ECO:0000256" key="5">
    <source>
        <dbReference type="SAM" id="MobiDB-lite"/>
    </source>
</evidence>
<dbReference type="Pfam" id="PF10075">
    <property type="entry name" value="CSN8_PSD8_EIF3K"/>
    <property type="match status" value="1"/>
</dbReference>
<dbReference type="OrthoDB" id="337745at2759"/>
<dbReference type="OMA" id="GDDLCAD"/>
<dbReference type="STRING" id="645134.A0A0L0HFJ8"/>
<dbReference type="PANTHER" id="PTHR13022">
    <property type="entry name" value="EUKARYOTIC TRANSLATION INITIATION FACTOR 3 SUBUNIT 11"/>
    <property type="match status" value="1"/>
</dbReference>
<dbReference type="Proteomes" id="UP000053201">
    <property type="component" value="Unassembled WGS sequence"/>
</dbReference>
<comment type="similarity">
    <text evidence="4">Belongs to the eIF-3 subunit K family.</text>
</comment>
<protein>
    <recommendedName>
        <fullName evidence="4">Eukaryotic translation initiation factor 3 subunit K</fullName>
        <shortName evidence="4">eIF3k</shortName>
    </recommendedName>
    <alternativeName>
        <fullName evidence="4">eIF-3 p25</fullName>
    </alternativeName>
</protein>
<name>A0A0L0HFJ8_SPIPD</name>
<reference evidence="7 8" key="1">
    <citation type="submission" date="2009-08" db="EMBL/GenBank/DDBJ databases">
        <title>The Genome Sequence of Spizellomyces punctatus strain DAOM BR117.</title>
        <authorList>
            <consortium name="The Broad Institute Genome Sequencing Platform"/>
            <person name="Russ C."/>
            <person name="Cuomo C."/>
            <person name="Shea T."/>
            <person name="Young S.K."/>
            <person name="Zeng Q."/>
            <person name="Koehrsen M."/>
            <person name="Haas B."/>
            <person name="Borodovsky M."/>
            <person name="Guigo R."/>
            <person name="Alvarado L."/>
            <person name="Berlin A."/>
            <person name="Bochicchio J."/>
            <person name="Borenstein D."/>
            <person name="Chapman S."/>
            <person name="Chen Z."/>
            <person name="Engels R."/>
            <person name="Freedman E."/>
            <person name="Gellesch M."/>
            <person name="Goldberg J."/>
            <person name="Griggs A."/>
            <person name="Gujja S."/>
            <person name="Heiman D."/>
            <person name="Hepburn T."/>
            <person name="Howarth C."/>
            <person name="Jen D."/>
            <person name="Larson L."/>
            <person name="Lewis B."/>
            <person name="Mehta T."/>
            <person name="Park D."/>
            <person name="Pearson M."/>
            <person name="Roberts A."/>
            <person name="Saif S."/>
            <person name="Shenoy N."/>
            <person name="Sisk P."/>
            <person name="Stolte C."/>
            <person name="Sykes S."/>
            <person name="Thomson T."/>
            <person name="Walk T."/>
            <person name="White J."/>
            <person name="Yandava C."/>
            <person name="Burger G."/>
            <person name="Gray M.W."/>
            <person name="Holland P.W.H."/>
            <person name="King N."/>
            <person name="Lang F.B.F."/>
            <person name="Roger A.J."/>
            <person name="Ruiz-Trillo I."/>
            <person name="Lander E."/>
            <person name="Nusbaum C."/>
        </authorList>
    </citation>
    <scope>NUCLEOTIDE SEQUENCE [LARGE SCALE GENOMIC DNA]</scope>
    <source>
        <strain evidence="7 8">DAOM BR117</strain>
    </source>
</reference>
<comment type="function">
    <text evidence="4">Component of the eukaryotic translation initiation factor 3 (eIF-3) complex, which is involved in protein synthesis of a specialized repertoire of mRNAs and, together with other initiation factors, stimulates binding of mRNA and methionyl-tRNAi to the 40S ribosome. The eIF-3 complex specifically targets and initiates translation of a subset of mRNAs involved in cell proliferation.</text>
</comment>
<evidence type="ECO:0000313" key="7">
    <source>
        <dbReference type="EMBL" id="KNC99689.1"/>
    </source>
</evidence>
<keyword evidence="3 4" id="KW-0648">Protein biosynthesis</keyword>
<dbReference type="FunFam" id="1.25.40.250:FF:000001">
    <property type="entry name" value="Eukaryotic translation initiation factor 3 subunit K"/>
    <property type="match status" value="1"/>
</dbReference>
<dbReference type="InterPro" id="IPR016020">
    <property type="entry name" value="Transl_init_fac_sub12_N_euk"/>
</dbReference>
<dbReference type="Gene3D" id="1.25.40.250">
    <property type="entry name" value="ARM repeat, domain 1"/>
    <property type="match status" value="1"/>
</dbReference>
<dbReference type="GO" id="GO:0001732">
    <property type="term" value="P:formation of cytoplasmic translation initiation complex"/>
    <property type="evidence" value="ECO:0007669"/>
    <property type="project" value="UniProtKB-UniRule"/>
</dbReference>
<sequence length="251" mass="28689">MPSVEEEQYEAPGSPVPNGFGIPSPAAPCPPNRPEDIHRIVETVDRYNPQNIPVLESYVEEQMERDVYDRDACLAVLKLYQFNPTFNNIEVVTNILGLALGALPDPDFNLCLYMLNEDILTDNSVEKLIHLHHLLEQAKFQEFWAYLNTTEGARDLVAKYLHFDRRIREYASVTVGIAYQAIEKERLGEYLALEGVDLDQWIAEKGWNVDKDSKLVNLPISKENQARPVIVQESIKFEQLTKIIGYGRLTQ</sequence>
<dbReference type="Gene3D" id="1.10.10.10">
    <property type="entry name" value="Winged helix-like DNA-binding domain superfamily/Winged helix DNA-binding domain"/>
    <property type="match status" value="1"/>
</dbReference>
<dbReference type="HAMAP" id="MF_03010">
    <property type="entry name" value="eIF3k"/>
    <property type="match status" value="1"/>
</dbReference>
<comment type="subcellular location">
    <subcellularLocation>
        <location evidence="4">Cytoplasm</location>
    </subcellularLocation>
</comment>
<dbReference type="GO" id="GO:0033290">
    <property type="term" value="C:eukaryotic 48S preinitiation complex"/>
    <property type="evidence" value="ECO:0007669"/>
    <property type="project" value="UniProtKB-UniRule"/>
</dbReference>
<comment type="subunit">
    <text evidence="4">Component of the eukaryotic translation initiation factor 3 (eIF-3) complex.</text>
</comment>
<keyword evidence="8" id="KW-1185">Reference proteome</keyword>
<dbReference type="InterPro" id="IPR036388">
    <property type="entry name" value="WH-like_DNA-bd_sf"/>
</dbReference>
<dbReference type="AlphaFoldDB" id="A0A0L0HFJ8"/>
<evidence type="ECO:0000256" key="1">
    <source>
        <dbReference type="ARBA" id="ARBA00022490"/>
    </source>
</evidence>
<keyword evidence="1 4" id="KW-0963">Cytoplasm</keyword>